<protein>
    <submittedName>
        <fullName evidence="2">Uncharacterized protein</fullName>
    </submittedName>
</protein>
<sequence length="107" mass="11795">MLRGMSEIIHKNSDLYVLSRPSPHRLFLLRASPTATTSMLFSFFVDQQPLSPPSVDANHATSVVERSLLRRNRRRSSSLHDEPHAVAVSSSSTSPCERLSSPLVAAP</sequence>
<name>A0A9I9EMI9_CUCME</name>
<dbReference type="AlphaFoldDB" id="A0A9I9EMI9"/>
<evidence type="ECO:0000313" key="2">
    <source>
        <dbReference type="EnsemblPlants" id="MELO3C035471.2.1"/>
    </source>
</evidence>
<evidence type="ECO:0000256" key="1">
    <source>
        <dbReference type="SAM" id="MobiDB-lite"/>
    </source>
</evidence>
<dbReference type="EnsemblPlants" id="MELO3C035471.2.1">
    <property type="protein sequence ID" value="MELO3C035471.2.1"/>
    <property type="gene ID" value="MELO3C035471.2"/>
</dbReference>
<dbReference type="Gramene" id="MELO3C035471.2.1">
    <property type="protein sequence ID" value="MELO3C035471.2.1"/>
    <property type="gene ID" value="MELO3C035471.2"/>
</dbReference>
<organism evidence="2">
    <name type="scientific">Cucumis melo</name>
    <name type="common">Muskmelon</name>
    <dbReference type="NCBI Taxonomy" id="3656"/>
    <lineage>
        <taxon>Eukaryota</taxon>
        <taxon>Viridiplantae</taxon>
        <taxon>Streptophyta</taxon>
        <taxon>Embryophyta</taxon>
        <taxon>Tracheophyta</taxon>
        <taxon>Spermatophyta</taxon>
        <taxon>Magnoliopsida</taxon>
        <taxon>eudicotyledons</taxon>
        <taxon>Gunneridae</taxon>
        <taxon>Pentapetalae</taxon>
        <taxon>rosids</taxon>
        <taxon>fabids</taxon>
        <taxon>Cucurbitales</taxon>
        <taxon>Cucurbitaceae</taxon>
        <taxon>Benincaseae</taxon>
        <taxon>Cucumis</taxon>
    </lineage>
</organism>
<proteinExistence type="predicted"/>
<accession>A0A9I9EMI9</accession>
<feature type="region of interest" description="Disordered" evidence="1">
    <location>
        <begin position="68"/>
        <end position="107"/>
    </location>
</feature>
<reference evidence="2" key="1">
    <citation type="submission" date="2023-03" db="UniProtKB">
        <authorList>
            <consortium name="EnsemblPlants"/>
        </authorList>
    </citation>
    <scope>IDENTIFICATION</scope>
</reference>